<reference evidence="2" key="1">
    <citation type="submission" date="2020-03" db="EMBL/GenBank/DDBJ databases">
        <authorList>
            <person name="Weist P."/>
        </authorList>
    </citation>
    <scope>NUCLEOTIDE SEQUENCE</scope>
</reference>
<proteinExistence type="predicted"/>
<evidence type="ECO:0000313" key="3">
    <source>
        <dbReference type="Proteomes" id="UP001153269"/>
    </source>
</evidence>
<protein>
    <submittedName>
        <fullName evidence="2">Uncharacterized protein</fullName>
    </submittedName>
</protein>
<comment type="caution">
    <text evidence="2">The sequence shown here is derived from an EMBL/GenBank/DDBJ whole genome shotgun (WGS) entry which is preliminary data.</text>
</comment>
<gene>
    <name evidence="2" type="ORF">PLEPLA_LOCUS37771</name>
</gene>
<dbReference type="EMBL" id="CADEAL010004040">
    <property type="protein sequence ID" value="CAB1450082.1"/>
    <property type="molecule type" value="Genomic_DNA"/>
</dbReference>
<dbReference type="AlphaFoldDB" id="A0A9N7VCH1"/>
<name>A0A9N7VCH1_PLEPL</name>
<evidence type="ECO:0000313" key="2">
    <source>
        <dbReference type="EMBL" id="CAB1450082.1"/>
    </source>
</evidence>
<organism evidence="2 3">
    <name type="scientific">Pleuronectes platessa</name>
    <name type="common">European plaice</name>
    <dbReference type="NCBI Taxonomy" id="8262"/>
    <lineage>
        <taxon>Eukaryota</taxon>
        <taxon>Metazoa</taxon>
        <taxon>Chordata</taxon>
        <taxon>Craniata</taxon>
        <taxon>Vertebrata</taxon>
        <taxon>Euteleostomi</taxon>
        <taxon>Actinopterygii</taxon>
        <taxon>Neopterygii</taxon>
        <taxon>Teleostei</taxon>
        <taxon>Neoteleostei</taxon>
        <taxon>Acanthomorphata</taxon>
        <taxon>Carangaria</taxon>
        <taxon>Pleuronectiformes</taxon>
        <taxon>Pleuronectoidei</taxon>
        <taxon>Pleuronectidae</taxon>
        <taxon>Pleuronectes</taxon>
    </lineage>
</organism>
<keyword evidence="3" id="KW-1185">Reference proteome</keyword>
<accession>A0A9N7VCH1</accession>
<sequence length="171" mass="18989">MHKGLRWPPIARWVANKGTGGPEGVEVHAGQNLDHRVTTDLLWEGQGQPADHHRSTWSRCFKRISEALKGGGHEERPEGRQTDGEGSDKVADRHLVRPVLIQEVLGDKGGYSDTWGKLRTDGFSHKDKEEGWTVCKSQVNQRWSSLQKDDPPLFAAISSIPKVVPSQCPLA</sequence>
<feature type="region of interest" description="Disordered" evidence="1">
    <location>
        <begin position="68"/>
        <end position="93"/>
    </location>
</feature>
<dbReference type="Proteomes" id="UP001153269">
    <property type="component" value="Unassembled WGS sequence"/>
</dbReference>
<evidence type="ECO:0000256" key="1">
    <source>
        <dbReference type="SAM" id="MobiDB-lite"/>
    </source>
</evidence>